<dbReference type="InterPro" id="IPR046283">
    <property type="entry name" value="DUF6320"/>
</dbReference>
<organism evidence="2 3">
    <name type="scientific">Cuneatibacter caecimuris</name>
    <dbReference type="NCBI Taxonomy" id="1796618"/>
    <lineage>
        <taxon>Bacteria</taxon>
        <taxon>Bacillati</taxon>
        <taxon>Bacillota</taxon>
        <taxon>Clostridia</taxon>
        <taxon>Lachnospirales</taxon>
        <taxon>Lachnospiraceae</taxon>
        <taxon>Cuneatibacter</taxon>
    </lineage>
</organism>
<accession>A0A4Q7PNG5</accession>
<feature type="transmembrane region" description="Helical" evidence="1">
    <location>
        <begin position="48"/>
        <end position="70"/>
    </location>
</feature>
<comment type="caution">
    <text evidence="2">The sequence shown here is derived from an EMBL/GenBank/DDBJ whole genome shotgun (WGS) entry which is preliminary data.</text>
</comment>
<evidence type="ECO:0000313" key="3">
    <source>
        <dbReference type="Proteomes" id="UP000292927"/>
    </source>
</evidence>
<keyword evidence="1" id="KW-0472">Membrane</keyword>
<keyword evidence="3" id="KW-1185">Reference proteome</keyword>
<evidence type="ECO:0000313" key="2">
    <source>
        <dbReference type="EMBL" id="RZT00603.1"/>
    </source>
</evidence>
<keyword evidence="1" id="KW-1133">Transmembrane helix</keyword>
<keyword evidence="1" id="KW-0812">Transmembrane</keyword>
<dbReference type="OrthoDB" id="2164897at2"/>
<name>A0A4Q7PNG5_9FIRM</name>
<feature type="transmembrane region" description="Helical" evidence="1">
    <location>
        <begin position="108"/>
        <end position="129"/>
    </location>
</feature>
<feature type="transmembrane region" description="Helical" evidence="1">
    <location>
        <begin position="76"/>
        <end position="96"/>
    </location>
</feature>
<dbReference type="AlphaFoldDB" id="A0A4Q7PNG5"/>
<proteinExistence type="predicted"/>
<dbReference type="Pfam" id="PF19845">
    <property type="entry name" value="DUF6320"/>
    <property type="match status" value="1"/>
</dbReference>
<feature type="transmembrane region" description="Helical" evidence="1">
    <location>
        <begin position="135"/>
        <end position="153"/>
    </location>
</feature>
<feature type="transmembrane region" description="Helical" evidence="1">
    <location>
        <begin position="160"/>
        <end position="184"/>
    </location>
</feature>
<protein>
    <submittedName>
        <fullName evidence="2">Uncharacterized protein</fullName>
    </submittedName>
</protein>
<evidence type="ECO:0000256" key="1">
    <source>
        <dbReference type="SAM" id="Phobius"/>
    </source>
</evidence>
<feature type="transmembrane region" description="Helical" evidence="1">
    <location>
        <begin position="190"/>
        <end position="212"/>
    </location>
</feature>
<dbReference type="EMBL" id="SGXF01000003">
    <property type="protein sequence ID" value="RZT00603.1"/>
    <property type="molecule type" value="Genomic_DNA"/>
</dbReference>
<reference evidence="2 3" key="1">
    <citation type="submission" date="2019-02" db="EMBL/GenBank/DDBJ databases">
        <title>Genomic Encyclopedia of Type Strains, Phase IV (KMG-IV): sequencing the most valuable type-strain genomes for metagenomic binning, comparative biology and taxonomic classification.</title>
        <authorList>
            <person name="Goeker M."/>
        </authorList>
    </citation>
    <scope>NUCLEOTIDE SEQUENCE [LARGE SCALE GENOMIC DNA]</scope>
    <source>
        <strain evidence="2 3">DSM 29486</strain>
    </source>
</reference>
<gene>
    <name evidence="2" type="ORF">EV209_1927</name>
</gene>
<dbReference type="RefSeq" id="WP_130435208.1">
    <property type="nucleotide sequence ID" value="NZ_SGXF01000003.1"/>
</dbReference>
<sequence>MRYCENCRVRIRTPQKRCPLCQGALSGDGSGCEQLFPDLSEETSKLAFWFKIYTFVCVLAAVVCVSLNAALPFDTWWSLFVLAGVACAWLVTVVAIRKRRNLLKNAMWQLVLACIALVLWDWATGWQLWALDYGLPAAVVAALVSMLVIITVRKMSSPEYMIYLLMCCGFGLIPLVLLVCGALKVQWPSIVSSACCVIVLAAFGIFQGGSVWSELKKSLHL</sequence>
<dbReference type="Proteomes" id="UP000292927">
    <property type="component" value="Unassembled WGS sequence"/>
</dbReference>